<dbReference type="GO" id="GO:0005886">
    <property type="term" value="C:plasma membrane"/>
    <property type="evidence" value="ECO:0007669"/>
    <property type="project" value="UniProtKB-SubCell"/>
</dbReference>
<proteinExistence type="predicted"/>
<feature type="transmembrane region" description="Helical" evidence="6">
    <location>
        <begin position="367"/>
        <end position="392"/>
    </location>
</feature>
<keyword evidence="5 6" id="KW-0472">Membrane</keyword>
<reference evidence="8" key="1">
    <citation type="submission" date="2022-06" db="EMBL/GenBank/DDBJ databases">
        <title>CFH 74404 Thermomicrobiaceae sp.</title>
        <authorList>
            <person name="Ming H."/>
            <person name="Li W.-J."/>
            <person name="Zhao Z."/>
        </authorList>
    </citation>
    <scope>NUCLEOTIDE SEQUENCE</scope>
    <source>
        <strain evidence="8">CFH 74404</strain>
    </source>
</reference>
<dbReference type="Proteomes" id="UP001165306">
    <property type="component" value="Unassembled WGS sequence"/>
</dbReference>
<dbReference type="InterPro" id="IPR004477">
    <property type="entry name" value="ComEC_N"/>
</dbReference>
<dbReference type="EMBL" id="JAMSLR010000002">
    <property type="protein sequence ID" value="MCM8748323.1"/>
    <property type="molecule type" value="Genomic_DNA"/>
</dbReference>
<gene>
    <name evidence="8" type="ORF">NET02_04130</name>
</gene>
<dbReference type="PANTHER" id="PTHR30619">
    <property type="entry name" value="DNA INTERNALIZATION/COMPETENCE PROTEIN COMEC/REC2"/>
    <property type="match status" value="1"/>
</dbReference>
<evidence type="ECO:0000256" key="5">
    <source>
        <dbReference type="ARBA" id="ARBA00023136"/>
    </source>
</evidence>
<dbReference type="Pfam" id="PF03772">
    <property type="entry name" value="Competence"/>
    <property type="match status" value="1"/>
</dbReference>
<sequence length="484" mass="50681">MIGLWLGLAFLSGVLAHDLGLALAAAVTAVAGAALVSVVWPTRHVRLASMAALVCLLAGAARVATAPSPATLPPDVAGRHRFTGVVLNMPRVYPERTDALLRLRSPVEATVLARLPPTATVRQGDVLSGAGELVVAERAQSRSGGVATLRVFDFTVEGSEATSLQRLRTRAHEAIGERVLRSVAEPAGTLTLGVLLGDDSRMTGPTRQAFQAAGLTHLTAVSGWNVAVVTGVCELGLRRWLSVRRRLPVVAGIIWSYAYLVGLQPPVVRASLMASLYLAARWRGRPRDPVTALLWSVVAMIAVQPAIRFDVAFQLSALSTAALALLGPQIARYPAWIGAIVLPVTTQLAVSPLLLHWFGAYSLVAPVANLLVGPAVAPVMAGGVLVAAASLAHPVAADALGVLAWLPGRWVVWIAEVAASVPGLAGRTLSPGADATVLVYLGAGVPILWWWQRTTAVPLPEGLALLAPQVTEIETEDSPQREPA</sequence>
<protein>
    <submittedName>
        <fullName evidence="8">ComEC/Rec2 family competence protein</fullName>
    </submittedName>
</protein>
<dbReference type="AlphaFoldDB" id="A0AA42BC13"/>
<dbReference type="NCBIfam" id="TIGR00360">
    <property type="entry name" value="ComEC_N-term"/>
    <property type="match status" value="1"/>
</dbReference>
<dbReference type="PANTHER" id="PTHR30619:SF1">
    <property type="entry name" value="RECOMBINATION PROTEIN 2"/>
    <property type="match status" value="1"/>
</dbReference>
<feature type="transmembrane region" description="Helical" evidence="6">
    <location>
        <begin position="292"/>
        <end position="313"/>
    </location>
</feature>
<name>A0AA42BC13_9BACT</name>
<dbReference type="RefSeq" id="WP_284056104.1">
    <property type="nucleotide sequence ID" value="NZ_JAMSLR010000002.1"/>
</dbReference>
<keyword evidence="2" id="KW-1003">Cell membrane</keyword>
<feature type="domain" description="ComEC/Rec2-related protein" evidence="7">
    <location>
        <begin position="195"/>
        <end position="452"/>
    </location>
</feature>
<evidence type="ECO:0000256" key="3">
    <source>
        <dbReference type="ARBA" id="ARBA00022692"/>
    </source>
</evidence>
<evidence type="ECO:0000256" key="1">
    <source>
        <dbReference type="ARBA" id="ARBA00004651"/>
    </source>
</evidence>
<accession>A0AA42BC13</accession>
<evidence type="ECO:0000313" key="8">
    <source>
        <dbReference type="EMBL" id="MCM8748323.1"/>
    </source>
</evidence>
<evidence type="ECO:0000259" key="7">
    <source>
        <dbReference type="Pfam" id="PF03772"/>
    </source>
</evidence>
<keyword evidence="4 6" id="KW-1133">Transmembrane helix</keyword>
<comment type="caution">
    <text evidence="8">The sequence shown here is derived from an EMBL/GenBank/DDBJ whole genome shotgun (WGS) entry which is preliminary data.</text>
</comment>
<evidence type="ECO:0000256" key="6">
    <source>
        <dbReference type="SAM" id="Phobius"/>
    </source>
</evidence>
<keyword evidence="3 6" id="KW-0812">Transmembrane</keyword>
<keyword evidence="9" id="KW-1185">Reference proteome</keyword>
<evidence type="ECO:0000313" key="9">
    <source>
        <dbReference type="Proteomes" id="UP001165306"/>
    </source>
</evidence>
<organism evidence="8 9">
    <name type="scientific">Thermalbibacter longus</name>
    <dbReference type="NCBI Taxonomy" id="2951981"/>
    <lineage>
        <taxon>Bacteria</taxon>
        <taxon>Pseudomonadati</taxon>
        <taxon>Thermomicrobiota</taxon>
        <taxon>Thermomicrobia</taxon>
        <taxon>Thermomicrobiales</taxon>
        <taxon>Thermomicrobiaceae</taxon>
        <taxon>Thermalbibacter</taxon>
    </lineage>
</organism>
<evidence type="ECO:0000256" key="2">
    <source>
        <dbReference type="ARBA" id="ARBA00022475"/>
    </source>
</evidence>
<comment type="subcellular location">
    <subcellularLocation>
        <location evidence="1">Cell membrane</location>
        <topology evidence="1">Multi-pass membrane protein</topology>
    </subcellularLocation>
</comment>
<evidence type="ECO:0000256" key="4">
    <source>
        <dbReference type="ARBA" id="ARBA00022989"/>
    </source>
</evidence>
<feature type="transmembrane region" description="Helical" evidence="6">
    <location>
        <begin position="254"/>
        <end position="280"/>
    </location>
</feature>
<dbReference type="InterPro" id="IPR052159">
    <property type="entry name" value="Competence_DNA_uptake"/>
</dbReference>
<feature type="transmembrane region" description="Helical" evidence="6">
    <location>
        <begin position="333"/>
        <end position="355"/>
    </location>
</feature>